<sequence length="173" mass="19690">MKDKAIIKDKVFKIKIADLLNETGREDQIDFEHKFSDQLPNLDAEGIAWGFTIQSLDNTSLLGTLTDVTANFHETCDSCGASFMRKVYVPSYAGRFIFEDDVKKKEAPDSEEVLFFIDSKAETINIEDIVVQSLLLNDPFVKRCDKCEKRLASMSDDEEDLDEFEPKSNIIFS</sequence>
<evidence type="ECO:0008006" key="2">
    <source>
        <dbReference type="Google" id="ProtNLM"/>
    </source>
</evidence>
<accession>K1XIM6</accession>
<name>K1XIM6_9BACT</name>
<protein>
    <recommendedName>
        <fullName evidence="2">DUF177 domain-containing protein</fullName>
    </recommendedName>
</protein>
<proteinExistence type="predicted"/>
<dbReference type="EMBL" id="AMFJ01036137">
    <property type="protein sequence ID" value="EKD25032.1"/>
    <property type="molecule type" value="Genomic_DNA"/>
</dbReference>
<reference evidence="1" key="1">
    <citation type="journal article" date="2012" name="Science">
        <title>Fermentation, hydrogen, and sulfur metabolism in multiple uncultivated bacterial phyla.</title>
        <authorList>
            <person name="Wrighton K.C."/>
            <person name="Thomas B.C."/>
            <person name="Sharon I."/>
            <person name="Miller C.S."/>
            <person name="Castelle C.J."/>
            <person name="VerBerkmoes N.C."/>
            <person name="Wilkins M.J."/>
            <person name="Hettich R.L."/>
            <person name="Lipton M.S."/>
            <person name="Williams K.H."/>
            <person name="Long P.E."/>
            <person name="Banfield J.F."/>
        </authorList>
    </citation>
    <scope>NUCLEOTIDE SEQUENCE [LARGE SCALE GENOMIC DNA]</scope>
</reference>
<gene>
    <name evidence="1" type="ORF">ACD_80C00130G0003</name>
</gene>
<evidence type="ECO:0000313" key="1">
    <source>
        <dbReference type="EMBL" id="EKD25032.1"/>
    </source>
</evidence>
<organism evidence="1">
    <name type="scientific">uncultured bacterium</name>
    <name type="common">gcode 4</name>
    <dbReference type="NCBI Taxonomy" id="1234023"/>
    <lineage>
        <taxon>Bacteria</taxon>
        <taxon>environmental samples</taxon>
    </lineage>
</organism>
<comment type="caution">
    <text evidence="1">The sequence shown here is derived from an EMBL/GenBank/DDBJ whole genome shotgun (WGS) entry which is preliminary data.</text>
</comment>
<dbReference type="AlphaFoldDB" id="K1XIM6"/>